<proteinExistence type="predicted"/>
<dbReference type="PROSITE" id="PS50994">
    <property type="entry name" value="INTEGRASE"/>
    <property type="match status" value="1"/>
</dbReference>
<dbReference type="PANTHER" id="PTHR47481">
    <property type="match status" value="1"/>
</dbReference>
<feature type="region of interest" description="Disordered" evidence="1">
    <location>
        <begin position="553"/>
        <end position="673"/>
    </location>
</feature>
<evidence type="ECO:0000313" key="3">
    <source>
        <dbReference type="EMBL" id="KAD2806062.1"/>
    </source>
</evidence>
<protein>
    <recommendedName>
        <fullName evidence="2">Integrase catalytic domain-containing protein</fullName>
    </recommendedName>
</protein>
<gene>
    <name evidence="3" type="ORF">E3N88_39439</name>
</gene>
<feature type="compositionally biased region" description="Polar residues" evidence="1">
    <location>
        <begin position="553"/>
        <end position="574"/>
    </location>
</feature>
<dbReference type="Gene3D" id="3.30.420.10">
    <property type="entry name" value="Ribonuclease H-like superfamily/Ribonuclease H"/>
    <property type="match status" value="1"/>
</dbReference>
<reference evidence="3 4" key="1">
    <citation type="submission" date="2019-05" db="EMBL/GenBank/DDBJ databases">
        <title>Mikania micrantha, genome provides insights into the molecular mechanism of rapid growth.</title>
        <authorList>
            <person name="Liu B."/>
        </authorList>
    </citation>
    <scope>NUCLEOTIDE SEQUENCE [LARGE SCALE GENOMIC DNA]</scope>
    <source>
        <strain evidence="3">NLD-2019</strain>
        <tissue evidence="3">Leaf</tissue>
    </source>
</reference>
<dbReference type="InterPro" id="IPR036875">
    <property type="entry name" value="Znf_CCHC_sf"/>
</dbReference>
<dbReference type="GO" id="GO:0003676">
    <property type="term" value="F:nucleic acid binding"/>
    <property type="evidence" value="ECO:0007669"/>
    <property type="project" value="InterPro"/>
</dbReference>
<dbReference type="PANTHER" id="PTHR47481:SF43">
    <property type="entry name" value="RETROTRANSPOSON COPIA-LIKE N-TERMINAL DOMAIN-CONTAINING PROTEIN"/>
    <property type="match status" value="1"/>
</dbReference>
<keyword evidence="4" id="KW-1185">Reference proteome</keyword>
<feature type="compositionally biased region" description="Basic and acidic residues" evidence="1">
    <location>
        <begin position="642"/>
        <end position="673"/>
    </location>
</feature>
<dbReference type="InterPro" id="IPR036397">
    <property type="entry name" value="RNaseH_sf"/>
</dbReference>
<dbReference type="OrthoDB" id="1912561at2759"/>
<feature type="domain" description="Integrase catalytic" evidence="2">
    <location>
        <begin position="334"/>
        <end position="441"/>
    </location>
</feature>
<comment type="caution">
    <text evidence="3">The sequence shown here is derived from an EMBL/GenBank/DDBJ whole genome shotgun (WGS) entry which is preliminary data.</text>
</comment>
<sequence>MSKTIIEVTSHTHFPIKLTPANYPSWRKQVMATLVGLGLESFVDGSAQPPSKNLPSDITKPNPDYTRWFRQDQIILGAILGSCSDSIQHIVASADTSWQAFEQLNASYASTSRSRIISLKSRLGKNPKGSRSMTEFLHDMKSIADELALARSPVTDDDLIVHIVNQLGDDYAHIAAAIKMRDTAITFADLFDKLVDHERNLLETQPTSPIVTINTAQRFSTRNTTRPASDSRGSQRFPSTGSRFAKTTQQGWNNNTPRGKSTRFCQFCSIPGHETNDCRKLARFLKENNIRISTNPPPIPMVNTSSARASSQNPSWMMFDTGASDHAVPESASLHTLSEYGGPDEIVLGNDNGGEFIALTPYLQQNGISHLTTPAHTPEQNGTAERRHRHIVETGLSLLHHAKLPLTFWSHAFQTAVHLINRLPTPLLELKSPYDQLYKTSPGYSKLKPFGCLCYPWLRPYASSKLHPRSLKCIFLGYSSSKSAFKCYDPVLNRLYHSRHVEFVEHIFPYANANATVTTLPTVTTFLNIKNNNPNPIIPHTHANSSIQTTDVPITSPPTNFHAPTNIPTSSHAQTHMGPNDSMAPTHPTQTSSSPLPSPTAPSHPNNQTHHTVQLSPSPPITTSNTNTNPLPQSAPSARPSNDNKESSMRSFCKDLSSKVQESRKKEDASLRM</sequence>
<dbReference type="GO" id="GO:0015074">
    <property type="term" value="P:DNA integration"/>
    <property type="evidence" value="ECO:0007669"/>
    <property type="project" value="InterPro"/>
</dbReference>
<evidence type="ECO:0000256" key="1">
    <source>
        <dbReference type="SAM" id="MobiDB-lite"/>
    </source>
</evidence>
<dbReference type="EMBL" id="SZYD01000018">
    <property type="protein sequence ID" value="KAD2806062.1"/>
    <property type="molecule type" value="Genomic_DNA"/>
</dbReference>
<name>A0A5N6LZE7_9ASTR</name>
<accession>A0A5N6LZE7</accession>
<dbReference type="SUPFAM" id="SSF57756">
    <property type="entry name" value="Retrovirus zinc finger-like domains"/>
    <property type="match status" value="1"/>
</dbReference>
<evidence type="ECO:0000259" key="2">
    <source>
        <dbReference type="PROSITE" id="PS50994"/>
    </source>
</evidence>
<dbReference type="InterPro" id="IPR001584">
    <property type="entry name" value="Integrase_cat-core"/>
</dbReference>
<evidence type="ECO:0000313" key="4">
    <source>
        <dbReference type="Proteomes" id="UP000326396"/>
    </source>
</evidence>
<feature type="compositionally biased region" description="Polar residues" evidence="1">
    <location>
        <begin position="631"/>
        <end position="641"/>
    </location>
</feature>
<feature type="region of interest" description="Disordered" evidence="1">
    <location>
        <begin position="219"/>
        <end position="257"/>
    </location>
</feature>
<dbReference type="Proteomes" id="UP000326396">
    <property type="component" value="Linkage Group LG8"/>
</dbReference>
<dbReference type="InterPro" id="IPR057670">
    <property type="entry name" value="SH3_retrovirus"/>
</dbReference>
<dbReference type="Pfam" id="PF14223">
    <property type="entry name" value="Retrotran_gag_2"/>
    <property type="match status" value="1"/>
</dbReference>
<feature type="compositionally biased region" description="Low complexity" evidence="1">
    <location>
        <begin position="584"/>
        <end position="595"/>
    </location>
</feature>
<dbReference type="InterPro" id="IPR012337">
    <property type="entry name" value="RNaseH-like_sf"/>
</dbReference>
<organism evidence="3 4">
    <name type="scientific">Mikania micrantha</name>
    <name type="common">bitter vine</name>
    <dbReference type="NCBI Taxonomy" id="192012"/>
    <lineage>
        <taxon>Eukaryota</taxon>
        <taxon>Viridiplantae</taxon>
        <taxon>Streptophyta</taxon>
        <taxon>Embryophyta</taxon>
        <taxon>Tracheophyta</taxon>
        <taxon>Spermatophyta</taxon>
        <taxon>Magnoliopsida</taxon>
        <taxon>eudicotyledons</taxon>
        <taxon>Gunneridae</taxon>
        <taxon>Pentapetalae</taxon>
        <taxon>asterids</taxon>
        <taxon>campanulids</taxon>
        <taxon>Asterales</taxon>
        <taxon>Asteraceae</taxon>
        <taxon>Asteroideae</taxon>
        <taxon>Heliantheae alliance</taxon>
        <taxon>Eupatorieae</taxon>
        <taxon>Mikania</taxon>
    </lineage>
</organism>
<dbReference type="AlphaFoldDB" id="A0A5N6LZE7"/>
<dbReference type="GO" id="GO:0008270">
    <property type="term" value="F:zinc ion binding"/>
    <property type="evidence" value="ECO:0007669"/>
    <property type="project" value="InterPro"/>
</dbReference>
<dbReference type="Pfam" id="PF25597">
    <property type="entry name" value="SH3_retrovirus"/>
    <property type="match status" value="1"/>
</dbReference>
<dbReference type="SUPFAM" id="SSF53098">
    <property type="entry name" value="Ribonuclease H-like"/>
    <property type="match status" value="1"/>
</dbReference>
<feature type="compositionally biased region" description="Low complexity" evidence="1">
    <location>
        <begin position="621"/>
        <end position="630"/>
    </location>
</feature>
<feature type="compositionally biased region" description="Polar residues" evidence="1">
    <location>
        <begin position="606"/>
        <end position="615"/>
    </location>
</feature>